<dbReference type="InterPro" id="IPR012336">
    <property type="entry name" value="Thioredoxin-like_fold"/>
</dbReference>
<dbReference type="AlphaFoldDB" id="A0A429G703"/>
<dbReference type="EMBL" id="RCOR01000018">
    <property type="protein sequence ID" value="RSN69618.1"/>
    <property type="molecule type" value="Genomic_DNA"/>
</dbReference>
<reference evidence="3 4" key="1">
    <citation type="submission" date="2018-10" db="EMBL/GenBank/DDBJ databases">
        <title>Co-occurring genomic capacity for anaerobic methane metabolism and dissimilatory sulfite reduction discovered in the Korarchaeota.</title>
        <authorList>
            <person name="Mckay L.J."/>
            <person name="Dlakic M."/>
            <person name="Fields M.W."/>
            <person name="Delmont T.O."/>
            <person name="Eren A.M."/>
            <person name="Jay Z.J."/>
            <person name="Klingelsmith K.B."/>
            <person name="Rusch D.B."/>
            <person name="Inskeep W.P."/>
        </authorList>
    </citation>
    <scope>NUCLEOTIDE SEQUENCE [LARGE SCALE GENOMIC DNA]</scope>
    <source>
        <strain evidence="3 4">WS</strain>
    </source>
</reference>
<accession>A0A429G703</accession>
<dbReference type="CDD" id="cd02973">
    <property type="entry name" value="TRX_GRX_like"/>
    <property type="match status" value="1"/>
</dbReference>
<dbReference type="Pfam" id="PF13192">
    <property type="entry name" value="Thioredoxin_3"/>
    <property type="match status" value="1"/>
</dbReference>
<proteinExistence type="inferred from homology"/>
<comment type="caution">
    <text evidence="3">The sequence shown here is derived from an EMBL/GenBank/DDBJ whole genome shotgun (WGS) entry which is preliminary data.</text>
</comment>
<dbReference type="PANTHER" id="PTHR37170:SF1">
    <property type="entry name" value="GLUTAREDOXIN-LIKE PROTEIN"/>
    <property type="match status" value="1"/>
</dbReference>
<evidence type="ECO:0000256" key="1">
    <source>
        <dbReference type="ARBA" id="ARBA00007787"/>
    </source>
</evidence>
<sequence length="237" mass="26897">MSSKGERIIDEQTAAQLRARFESEMVRPVEILLLKGLGNEEYSEWTESLLLELGSLSDMIEVRVIDVKIDPEALEEFNVTRTPTILLDPRKGYKIRYMGAPLGYEAWAFVETIILLSRDESGLSERTKEILGSVRQFDHKDIHIMTFVTPTCPYCPYQVLLANKFAIELKGIIEADCIEAYENPDLADNYQVSAVPHNVILMREDGNEVILDTSVGSQPEEKYAMDLVRSLRSKHGK</sequence>
<protein>
    <submittedName>
        <fullName evidence="3">Glutaredoxin</fullName>
    </submittedName>
</protein>
<evidence type="ECO:0000259" key="2">
    <source>
        <dbReference type="Pfam" id="PF13192"/>
    </source>
</evidence>
<dbReference type="SUPFAM" id="SSF52833">
    <property type="entry name" value="Thioredoxin-like"/>
    <property type="match status" value="2"/>
</dbReference>
<dbReference type="InterPro" id="IPR036249">
    <property type="entry name" value="Thioredoxin-like_sf"/>
</dbReference>
<dbReference type="Gene3D" id="3.40.30.10">
    <property type="entry name" value="Glutaredoxin"/>
    <property type="match status" value="2"/>
</dbReference>
<dbReference type="RefSeq" id="WP_125741222.1">
    <property type="nucleotide sequence ID" value="NZ_RCOR01000018.1"/>
</dbReference>
<comment type="similarity">
    <text evidence="1">Belongs to the glutaredoxin family.</text>
</comment>
<dbReference type="Proteomes" id="UP000278149">
    <property type="component" value="Unassembled WGS sequence"/>
</dbReference>
<evidence type="ECO:0000313" key="3">
    <source>
        <dbReference type="EMBL" id="RSN69618.1"/>
    </source>
</evidence>
<dbReference type="InterPro" id="IPR011903">
    <property type="entry name" value="TON_0319-like"/>
</dbReference>
<gene>
    <name evidence="3" type="ORF">D9Q81_03175</name>
</gene>
<evidence type="ECO:0000313" key="4">
    <source>
        <dbReference type="Proteomes" id="UP000278149"/>
    </source>
</evidence>
<organism evidence="3 4">
    <name type="scientific">Candidatus Korarchaeum cryptofilum</name>
    <dbReference type="NCBI Taxonomy" id="498846"/>
    <lineage>
        <taxon>Archaea</taxon>
        <taxon>Thermoproteota</taxon>
        <taxon>Candidatus Korarchaeia</taxon>
        <taxon>Candidatus Korarchaeales</taxon>
        <taxon>Candidatus Korarchaeaceae</taxon>
        <taxon>Candidatus Korarchaeum</taxon>
    </lineage>
</organism>
<name>A0A429G703_9CREN</name>
<dbReference type="NCBIfam" id="TIGR02187">
    <property type="entry name" value="PDO_seleno_TRX"/>
    <property type="match status" value="1"/>
</dbReference>
<dbReference type="PANTHER" id="PTHR37170">
    <property type="entry name" value="GLUTAREDOXIN-RELATED"/>
    <property type="match status" value="1"/>
</dbReference>
<feature type="domain" description="Thioredoxin-like fold" evidence="2">
    <location>
        <begin position="142"/>
        <end position="200"/>
    </location>
</feature>